<feature type="domain" description="HTH cro/C1-type" evidence="1">
    <location>
        <begin position="61"/>
        <end position="114"/>
    </location>
</feature>
<dbReference type="AlphaFoldDB" id="A0A290H9G1"/>
<dbReference type="GO" id="GO:0001046">
    <property type="term" value="F:core promoter sequence-specific DNA binding"/>
    <property type="evidence" value="ECO:0007669"/>
    <property type="project" value="TreeGrafter"/>
</dbReference>
<evidence type="ECO:0000313" key="2">
    <source>
        <dbReference type="EMBL" id="ATB68202.1"/>
    </source>
</evidence>
<evidence type="ECO:0000313" key="3">
    <source>
        <dbReference type="Proteomes" id="UP000217349"/>
    </source>
</evidence>
<gene>
    <name evidence="2" type="ORF">SJPD1_0068</name>
</gene>
<name>A0A290H9G1_9BACT</name>
<protein>
    <submittedName>
        <fullName evidence="2">Antitoxin HigA</fullName>
    </submittedName>
</protein>
<dbReference type="InterPro" id="IPR039060">
    <property type="entry name" value="Antitox_HigA"/>
</dbReference>
<dbReference type="Pfam" id="PF01381">
    <property type="entry name" value="HTH_3"/>
    <property type="match status" value="1"/>
</dbReference>
<dbReference type="InterPro" id="IPR001387">
    <property type="entry name" value="Cro/C1-type_HTH"/>
</dbReference>
<dbReference type="RefSeq" id="WP_096045465.1">
    <property type="nucleotide sequence ID" value="NZ_CP023275.1"/>
</dbReference>
<dbReference type="KEGG" id="sulj:SJPD1_0068"/>
<dbReference type="InterPro" id="IPR010982">
    <property type="entry name" value="Lambda_DNA-bd_dom_sf"/>
</dbReference>
<dbReference type="SUPFAM" id="SSF47413">
    <property type="entry name" value="lambda repressor-like DNA-binding domains"/>
    <property type="match status" value="1"/>
</dbReference>
<proteinExistence type="predicted"/>
<dbReference type="PANTHER" id="PTHR40455">
    <property type="entry name" value="ANTITOXIN HIGA"/>
    <property type="match status" value="1"/>
</dbReference>
<dbReference type="Proteomes" id="UP000217349">
    <property type="component" value="Chromosome"/>
</dbReference>
<dbReference type="EMBL" id="CP023275">
    <property type="protein sequence ID" value="ATB68202.1"/>
    <property type="molecule type" value="Genomic_DNA"/>
</dbReference>
<evidence type="ECO:0000259" key="1">
    <source>
        <dbReference type="PROSITE" id="PS50943"/>
    </source>
</evidence>
<dbReference type="PROSITE" id="PS50943">
    <property type="entry name" value="HTH_CROC1"/>
    <property type="match status" value="1"/>
</dbReference>
<sequence length="120" mass="13811">MEITPIRTEKDYTVALKRIDALMDAEPNTKEFDELDILVTLVEVYEEKHYKIDAPDPIAAIKFRMEQEGLKQKDLVSALGDETRVSKVLKGERSLTVDMIRKLHDQFKIPFESLFGRVAS</sequence>
<dbReference type="OrthoDB" id="9796786at2"/>
<organism evidence="2 3">
    <name type="scientific">Sulfurospirillum diekertiae</name>
    <dbReference type="NCBI Taxonomy" id="1854492"/>
    <lineage>
        <taxon>Bacteria</taxon>
        <taxon>Pseudomonadati</taxon>
        <taxon>Campylobacterota</taxon>
        <taxon>Epsilonproteobacteria</taxon>
        <taxon>Campylobacterales</taxon>
        <taxon>Sulfurospirillaceae</taxon>
        <taxon>Sulfurospirillum</taxon>
    </lineage>
</organism>
<accession>A0A290H9G1</accession>
<reference evidence="3" key="1">
    <citation type="submission" date="2017-09" db="EMBL/GenBank/DDBJ databases">
        <title>The complete genome of Sulfurospirillum sp. JPD-1.</title>
        <authorList>
            <person name="Goris T."/>
        </authorList>
    </citation>
    <scope>NUCLEOTIDE SEQUENCE [LARGE SCALE GENOMIC DNA]</scope>
    <source>
        <strain evidence="3">JPD-1</strain>
    </source>
</reference>
<dbReference type="GO" id="GO:0006355">
    <property type="term" value="P:regulation of DNA-templated transcription"/>
    <property type="evidence" value="ECO:0007669"/>
    <property type="project" value="InterPro"/>
</dbReference>
<dbReference type="SMART" id="SM00530">
    <property type="entry name" value="HTH_XRE"/>
    <property type="match status" value="1"/>
</dbReference>
<dbReference type="Gene3D" id="1.10.260.40">
    <property type="entry name" value="lambda repressor-like DNA-binding domains"/>
    <property type="match status" value="1"/>
</dbReference>
<dbReference type="PANTHER" id="PTHR40455:SF1">
    <property type="entry name" value="ANTITOXIN HIGA"/>
    <property type="match status" value="1"/>
</dbReference>